<evidence type="ECO:0000313" key="6">
    <source>
        <dbReference type="Proteomes" id="UP000515154"/>
    </source>
</evidence>
<dbReference type="PANTHER" id="PTHR12378">
    <property type="entry name" value="DESUMOYLATING ISOPEPTIDASE"/>
    <property type="match status" value="1"/>
</dbReference>
<dbReference type="PANTHER" id="PTHR12378:SF7">
    <property type="entry name" value="DESUMOYLATING ISOPEPTIDASE 1"/>
    <property type="match status" value="1"/>
</dbReference>
<dbReference type="GO" id="GO:0006508">
    <property type="term" value="P:proteolysis"/>
    <property type="evidence" value="ECO:0007669"/>
    <property type="project" value="UniProtKB-KW"/>
</dbReference>
<dbReference type="InterPro" id="IPR008580">
    <property type="entry name" value="PPPDE_dom"/>
</dbReference>
<feature type="compositionally biased region" description="Polar residues" evidence="4">
    <location>
        <begin position="183"/>
        <end position="214"/>
    </location>
</feature>
<reference evidence="7" key="1">
    <citation type="submission" date="2025-08" db="UniProtKB">
        <authorList>
            <consortium name="RefSeq"/>
        </authorList>
    </citation>
    <scope>IDENTIFICATION</scope>
</reference>
<keyword evidence="6" id="KW-1185">Reference proteome</keyword>
<dbReference type="GO" id="GO:0008233">
    <property type="term" value="F:peptidase activity"/>
    <property type="evidence" value="ECO:0007669"/>
    <property type="project" value="UniProtKB-KW"/>
</dbReference>
<dbReference type="Gene3D" id="3.90.1720.30">
    <property type="entry name" value="PPPDE domains"/>
    <property type="match status" value="1"/>
</dbReference>
<dbReference type="RefSeq" id="XP_029640761.1">
    <property type="nucleotide sequence ID" value="XM_029784901.2"/>
</dbReference>
<evidence type="ECO:0000259" key="5">
    <source>
        <dbReference type="PROSITE" id="PS51858"/>
    </source>
</evidence>
<feature type="region of interest" description="Disordered" evidence="4">
    <location>
        <begin position="163"/>
        <end position="214"/>
    </location>
</feature>
<protein>
    <submittedName>
        <fullName evidence="7">Uncharacterized protein LOC115215647</fullName>
    </submittedName>
</protein>
<keyword evidence="3" id="KW-0378">Hydrolase</keyword>
<sequence length="470" mass="51705">MAQSEDEHKVEVYIYDLSKGMATALSMPLLGKQIDGIWHTAIVVFGMEYYFGANGISYCEPAQTIIGQPDTIKTLGTTSISCDVFTDFLYGLSNDQFKPERYNLFDHNCNTFSNEVAQFLTGNKIPSYIIDLPAEVANTPLGSMMKTMSNSIAVQPSGGKTLFSSSSSSSSSPSPQLQNNSLTWNSTPKNTNSNSATFSPVTYPTSESFPDSQTFSTTLNETEKKLLEDIYKCLSSSSSHNIGKAHLKMLASLVTRKSVTNSVIKCGAVSLLQELTSKRYVVQELQKDEDHMIASLLLEFRTLPFEIMVAILKLITNLSSSEAGLHFLTSTVDHRLDSEKVPLSSSSGSSTTFSYLALTGEAVVNSLLLEQSDINDVAAAAVYNIHQIPMHDDLLIAVSSALTQCLQREEILEKTAFLGLQSLKWFIKLNEGVCALVKMMELNYQSLSQKSSRVKETCEQINNILRQLND</sequence>
<dbReference type="SMART" id="SM01179">
    <property type="entry name" value="DUF862"/>
    <property type="match status" value="1"/>
</dbReference>
<evidence type="ECO:0000256" key="4">
    <source>
        <dbReference type="SAM" id="MobiDB-lite"/>
    </source>
</evidence>
<proteinExistence type="inferred from homology"/>
<feature type="compositionally biased region" description="Low complexity" evidence="4">
    <location>
        <begin position="164"/>
        <end position="182"/>
    </location>
</feature>
<keyword evidence="2" id="KW-0645">Protease</keyword>
<dbReference type="Pfam" id="PF05903">
    <property type="entry name" value="Peptidase_C97"/>
    <property type="match status" value="1"/>
</dbReference>
<comment type="similarity">
    <text evidence="1">Belongs to the DeSI family.</text>
</comment>
<feature type="domain" description="PPPDE" evidence="5">
    <location>
        <begin position="8"/>
        <end position="150"/>
    </location>
</feature>
<gene>
    <name evidence="7" type="primary">LOC115215647</name>
</gene>
<dbReference type="InterPro" id="IPR042266">
    <property type="entry name" value="PPPDE_sf"/>
</dbReference>
<dbReference type="Proteomes" id="UP000515154">
    <property type="component" value="Linkage group LG1"/>
</dbReference>
<organism evidence="6 7">
    <name type="scientific">Octopus sinensis</name>
    <name type="common">East Asian common octopus</name>
    <dbReference type="NCBI Taxonomy" id="2607531"/>
    <lineage>
        <taxon>Eukaryota</taxon>
        <taxon>Metazoa</taxon>
        <taxon>Spiralia</taxon>
        <taxon>Lophotrochozoa</taxon>
        <taxon>Mollusca</taxon>
        <taxon>Cephalopoda</taxon>
        <taxon>Coleoidea</taxon>
        <taxon>Octopodiformes</taxon>
        <taxon>Octopoda</taxon>
        <taxon>Incirrata</taxon>
        <taxon>Octopodidae</taxon>
        <taxon>Octopus</taxon>
    </lineage>
</organism>
<evidence type="ECO:0000256" key="2">
    <source>
        <dbReference type="ARBA" id="ARBA00022670"/>
    </source>
</evidence>
<accession>A0A6P7SS43</accession>
<dbReference type="GO" id="GO:0070646">
    <property type="term" value="P:protein modification by small protein removal"/>
    <property type="evidence" value="ECO:0007669"/>
    <property type="project" value="TreeGrafter"/>
</dbReference>
<name>A0A6P7SS43_9MOLL</name>
<evidence type="ECO:0000313" key="7">
    <source>
        <dbReference type="RefSeq" id="XP_029640761.1"/>
    </source>
</evidence>
<evidence type="ECO:0000256" key="3">
    <source>
        <dbReference type="ARBA" id="ARBA00022801"/>
    </source>
</evidence>
<dbReference type="PROSITE" id="PS51858">
    <property type="entry name" value="PPPDE"/>
    <property type="match status" value="1"/>
</dbReference>
<dbReference type="KEGG" id="osn:115215647"/>
<dbReference type="AlphaFoldDB" id="A0A6P7SS43"/>
<evidence type="ECO:0000256" key="1">
    <source>
        <dbReference type="ARBA" id="ARBA00008140"/>
    </source>
</evidence>